<evidence type="ECO:0000313" key="2">
    <source>
        <dbReference type="Proteomes" id="UP000016934"/>
    </source>
</evidence>
<dbReference type="HOGENOM" id="CLU_2049511_0_0_1"/>
<dbReference type="AlphaFoldDB" id="M2T3Y5"/>
<proteinExistence type="predicted"/>
<reference evidence="2" key="2">
    <citation type="journal article" date="2013" name="PLoS Genet.">
        <title>Comparative genome structure, secondary metabolite, and effector coding capacity across Cochliobolus pathogens.</title>
        <authorList>
            <person name="Condon B.J."/>
            <person name="Leng Y."/>
            <person name="Wu D."/>
            <person name="Bushley K.E."/>
            <person name="Ohm R.A."/>
            <person name="Otillar R."/>
            <person name="Martin J."/>
            <person name="Schackwitz W."/>
            <person name="Grimwood J."/>
            <person name="MohdZainudin N."/>
            <person name="Xue C."/>
            <person name="Wang R."/>
            <person name="Manning V.A."/>
            <person name="Dhillon B."/>
            <person name="Tu Z.J."/>
            <person name="Steffenson B.J."/>
            <person name="Salamov A."/>
            <person name="Sun H."/>
            <person name="Lowry S."/>
            <person name="LaButti K."/>
            <person name="Han J."/>
            <person name="Copeland A."/>
            <person name="Lindquist E."/>
            <person name="Barry K."/>
            <person name="Schmutz J."/>
            <person name="Baker S.E."/>
            <person name="Ciuffetti L.M."/>
            <person name="Grigoriev I.V."/>
            <person name="Zhong S."/>
            <person name="Turgeon B.G."/>
        </authorList>
    </citation>
    <scope>NUCLEOTIDE SEQUENCE [LARGE SCALE GENOMIC DNA]</scope>
    <source>
        <strain evidence="2">ND90Pr / ATCC 201652</strain>
    </source>
</reference>
<accession>M2T3Y5</accession>
<protein>
    <submittedName>
        <fullName evidence="1">Uncharacterized protein</fullName>
    </submittedName>
</protein>
<dbReference type="EMBL" id="KB445637">
    <property type="protein sequence ID" value="EMD69125.1"/>
    <property type="molecule type" value="Genomic_DNA"/>
</dbReference>
<reference evidence="1 2" key="1">
    <citation type="journal article" date="2012" name="PLoS Pathog.">
        <title>Diverse lifestyles and strategies of plant pathogenesis encoded in the genomes of eighteen Dothideomycetes fungi.</title>
        <authorList>
            <person name="Ohm R.A."/>
            <person name="Feau N."/>
            <person name="Henrissat B."/>
            <person name="Schoch C.L."/>
            <person name="Horwitz B.A."/>
            <person name="Barry K.W."/>
            <person name="Condon B.J."/>
            <person name="Copeland A.C."/>
            <person name="Dhillon B."/>
            <person name="Glaser F."/>
            <person name="Hesse C.N."/>
            <person name="Kosti I."/>
            <person name="LaButti K."/>
            <person name="Lindquist E.A."/>
            <person name="Lucas S."/>
            <person name="Salamov A.A."/>
            <person name="Bradshaw R.E."/>
            <person name="Ciuffetti L."/>
            <person name="Hamelin R.C."/>
            <person name="Kema G.H.J."/>
            <person name="Lawrence C."/>
            <person name="Scott J.A."/>
            <person name="Spatafora J.W."/>
            <person name="Turgeon B.G."/>
            <person name="de Wit P.J.G.M."/>
            <person name="Zhong S."/>
            <person name="Goodwin S.B."/>
            <person name="Grigoriev I.V."/>
        </authorList>
    </citation>
    <scope>NUCLEOTIDE SEQUENCE [LARGE SCALE GENOMIC DNA]</scope>
    <source>
        <strain evidence="2">ND90Pr / ATCC 201652</strain>
    </source>
</reference>
<dbReference type="Proteomes" id="UP000016934">
    <property type="component" value="Unassembled WGS sequence"/>
</dbReference>
<name>M2T3Y5_COCSN</name>
<dbReference type="KEGG" id="bsc:COCSADRAFT_206543"/>
<keyword evidence="2" id="KW-1185">Reference proteome</keyword>
<gene>
    <name evidence="1" type="ORF">COCSADRAFT_206543</name>
</gene>
<sequence>MLPLPRRPPGSAWPLSLPFPPNCRQKLAARLLISPSKSCVRAHYVHVGVKAMPRIHTSPSFVCAGIASGLLRPYLHQRHTLNHTSVWRTPSSQLRTQDLADLCQPPCSLPEPGRTTYHAR</sequence>
<evidence type="ECO:0000313" key="1">
    <source>
        <dbReference type="EMBL" id="EMD69125.1"/>
    </source>
</evidence>
<organism evidence="1 2">
    <name type="scientific">Cochliobolus sativus (strain ND90Pr / ATCC 201652)</name>
    <name type="common">Common root rot and spot blotch fungus</name>
    <name type="synonym">Bipolaris sorokiniana</name>
    <dbReference type="NCBI Taxonomy" id="665912"/>
    <lineage>
        <taxon>Eukaryota</taxon>
        <taxon>Fungi</taxon>
        <taxon>Dikarya</taxon>
        <taxon>Ascomycota</taxon>
        <taxon>Pezizomycotina</taxon>
        <taxon>Dothideomycetes</taxon>
        <taxon>Pleosporomycetidae</taxon>
        <taxon>Pleosporales</taxon>
        <taxon>Pleosporineae</taxon>
        <taxon>Pleosporaceae</taxon>
        <taxon>Bipolaris</taxon>
    </lineage>
</organism>
<dbReference type="RefSeq" id="XP_007694544.1">
    <property type="nucleotide sequence ID" value="XM_007696354.1"/>
</dbReference>
<dbReference type="GeneID" id="19134328"/>